<name>A0A1G6RTJ9_9EURY</name>
<reference evidence="1 2" key="1">
    <citation type="submission" date="2016-10" db="EMBL/GenBank/DDBJ databases">
        <authorList>
            <person name="Varghese N."/>
            <person name="Submissions S."/>
        </authorList>
    </citation>
    <scope>NUCLEOTIDE SEQUENCE [LARGE SCALE GENOMIC DNA]</scope>
    <source>
        <strain evidence="1 2">CDM_1</strain>
    </source>
</reference>
<dbReference type="AlphaFoldDB" id="A0A1G6RTJ9"/>
<dbReference type="EMBL" id="FMZP01000012">
    <property type="protein sequence ID" value="SDD07724.1"/>
    <property type="molecule type" value="Genomic_DNA"/>
</dbReference>
<proteinExistence type="predicted"/>
<gene>
    <name evidence="1" type="ORF">SAMN05192552_101219</name>
</gene>
<evidence type="ECO:0000313" key="1">
    <source>
        <dbReference type="EMBL" id="SDD07724.1"/>
    </source>
</evidence>
<protein>
    <submittedName>
        <fullName evidence="1">Uncharacterized protein</fullName>
    </submittedName>
</protein>
<accession>A0A1G6RTJ9</accession>
<evidence type="ECO:0000313" key="2">
    <source>
        <dbReference type="Proteomes" id="UP000324021"/>
    </source>
</evidence>
<sequence>MDSDRLSYQDVWIGRLGYEPTEYRTAIRETIDGLCA</sequence>
<organism evidence="1 2">
    <name type="scientific">Natrinema hispanicum</name>
    <dbReference type="NCBI Taxonomy" id="392421"/>
    <lineage>
        <taxon>Archaea</taxon>
        <taxon>Methanobacteriati</taxon>
        <taxon>Methanobacteriota</taxon>
        <taxon>Stenosarchaea group</taxon>
        <taxon>Halobacteria</taxon>
        <taxon>Halobacteriales</taxon>
        <taxon>Natrialbaceae</taxon>
        <taxon>Natrinema</taxon>
    </lineage>
</organism>
<dbReference type="Proteomes" id="UP000324021">
    <property type="component" value="Unassembled WGS sequence"/>
</dbReference>